<dbReference type="CDD" id="cd05214">
    <property type="entry name" value="GAPDH_I_N"/>
    <property type="match status" value="1"/>
</dbReference>
<evidence type="ECO:0000259" key="19">
    <source>
        <dbReference type="SMART" id="SM01098"/>
    </source>
</evidence>
<feature type="domain" description="Metallo-beta-lactamase" evidence="17">
    <location>
        <begin position="346"/>
        <end position="554"/>
    </location>
</feature>
<feature type="compositionally biased region" description="Basic and acidic residues" evidence="15">
    <location>
        <begin position="850"/>
        <end position="867"/>
    </location>
</feature>
<dbReference type="Pfam" id="PF16661">
    <property type="entry name" value="Lactamase_B_6"/>
    <property type="match status" value="1"/>
</dbReference>
<evidence type="ECO:0000256" key="1">
    <source>
        <dbReference type="ARBA" id="ARBA00004123"/>
    </source>
</evidence>
<dbReference type="InterPro" id="IPR020831">
    <property type="entry name" value="GlycerAld/Erythrose_P_DH"/>
</dbReference>
<comment type="catalytic activity">
    <reaction evidence="13">
        <text>D-glyceraldehyde 3-phosphate + phosphate + NAD(+) = (2R)-3-phospho-glyceroyl phosphate + NADH + H(+)</text>
        <dbReference type="Rhea" id="RHEA:10300"/>
        <dbReference type="ChEBI" id="CHEBI:15378"/>
        <dbReference type="ChEBI" id="CHEBI:43474"/>
        <dbReference type="ChEBI" id="CHEBI:57540"/>
        <dbReference type="ChEBI" id="CHEBI:57604"/>
        <dbReference type="ChEBI" id="CHEBI:57945"/>
        <dbReference type="ChEBI" id="CHEBI:59776"/>
        <dbReference type="EC" id="1.2.1.12"/>
    </reaction>
</comment>
<dbReference type="Pfam" id="PF07521">
    <property type="entry name" value="RMMBL"/>
    <property type="match status" value="1"/>
</dbReference>
<dbReference type="NCBIfam" id="TIGR01534">
    <property type="entry name" value="GAPDH-I"/>
    <property type="match status" value="1"/>
</dbReference>
<evidence type="ECO:0000256" key="7">
    <source>
        <dbReference type="ARBA" id="ARBA00022722"/>
    </source>
</evidence>
<dbReference type="WBParaSite" id="scf7180000421475.g7019">
    <property type="protein sequence ID" value="scf7180000421475.g7019"/>
    <property type="gene ID" value="scf7180000421475.g7019"/>
</dbReference>
<dbReference type="InterPro" id="IPR020830">
    <property type="entry name" value="GlycerAld_3-P_DH_AS"/>
</dbReference>
<keyword evidence="20" id="KW-1185">Reference proteome</keyword>
<feature type="domain" description="Beta-Casp" evidence="18">
    <location>
        <begin position="566"/>
        <end position="686"/>
    </location>
</feature>
<keyword evidence="11" id="KW-0324">Glycolysis</keyword>
<evidence type="ECO:0000256" key="12">
    <source>
        <dbReference type="ARBA" id="ARBA00023242"/>
    </source>
</evidence>
<evidence type="ECO:0000256" key="9">
    <source>
        <dbReference type="ARBA" id="ARBA00023002"/>
    </source>
</evidence>
<dbReference type="InterPro" id="IPR011108">
    <property type="entry name" value="RMMBL"/>
</dbReference>
<proteinExistence type="inferred from homology"/>
<dbReference type="GO" id="GO:0004365">
    <property type="term" value="F:glyceraldehyde-3-phosphate dehydrogenase (NAD+) (phosphorylating) activity"/>
    <property type="evidence" value="ECO:0007669"/>
    <property type="project" value="UniProtKB-EC"/>
</dbReference>
<evidence type="ECO:0000259" key="16">
    <source>
        <dbReference type="SMART" id="SM00846"/>
    </source>
</evidence>
<dbReference type="GO" id="GO:0004521">
    <property type="term" value="F:RNA endonuclease activity"/>
    <property type="evidence" value="ECO:0007669"/>
    <property type="project" value="TreeGrafter"/>
</dbReference>
<evidence type="ECO:0000256" key="14">
    <source>
        <dbReference type="RuleBase" id="RU000397"/>
    </source>
</evidence>
<dbReference type="SUPFAM" id="SSF51735">
    <property type="entry name" value="NAD(P)-binding Rossmann-fold domains"/>
    <property type="match status" value="1"/>
</dbReference>
<dbReference type="Gene3D" id="3.60.15.10">
    <property type="entry name" value="Ribonuclease Z/Hydroxyacylglutathione hydrolase-like"/>
    <property type="match status" value="1"/>
</dbReference>
<dbReference type="GO" id="GO:0006006">
    <property type="term" value="P:glucose metabolic process"/>
    <property type="evidence" value="ECO:0007669"/>
    <property type="project" value="InterPro"/>
</dbReference>
<dbReference type="Gene3D" id="3.40.50.720">
    <property type="entry name" value="NAD(P)-binding Rossmann-like Domain"/>
    <property type="match status" value="1"/>
</dbReference>
<feature type="domain" description="Pre-mRNA 3'-end-processing endonuclease polyadenylation factor C-term" evidence="19">
    <location>
        <begin position="781"/>
        <end position="1039"/>
    </location>
</feature>
<evidence type="ECO:0000256" key="15">
    <source>
        <dbReference type="SAM" id="MobiDB-lite"/>
    </source>
</evidence>
<dbReference type="CDD" id="cd16292">
    <property type="entry name" value="CPSF3-like_MBL-fold"/>
    <property type="match status" value="1"/>
</dbReference>
<dbReference type="FunFam" id="3.30.360.10:FF:000001">
    <property type="entry name" value="Glyceraldehyde-3-phosphate dehydrogenase"/>
    <property type="match status" value="1"/>
</dbReference>
<dbReference type="GO" id="GO:0003723">
    <property type="term" value="F:RNA binding"/>
    <property type="evidence" value="ECO:0007669"/>
    <property type="project" value="TreeGrafter"/>
</dbReference>
<dbReference type="GO" id="GO:0004534">
    <property type="term" value="F:5'-3' RNA exonuclease activity"/>
    <property type="evidence" value="ECO:0007669"/>
    <property type="project" value="TreeGrafter"/>
</dbReference>
<dbReference type="InterPro" id="IPR006424">
    <property type="entry name" value="Glyceraldehyde-3-P_DH_1"/>
</dbReference>
<dbReference type="AlphaFoldDB" id="A0A915NWK5"/>
<dbReference type="InterPro" id="IPR020828">
    <property type="entry name" value="GlycerAld_3-P_DH_NAD(P)-bd"/>
</dbReference>
<comment type="similarity">
    <text evidence="3 14">Belongs to the glyceraldehyde-3-phosphate dehydrogenase family.</text>
</comment>
<organism evidence="20 21">
    <name type="scientific">Meloidogyne floridensis</name>
    <dbReference type="NCBI Taxonomy" id="298350"/>
    <lineage>
        <taxon>Eukaryota</taxon>
        <taxon>Metazoa</taxon>
        <taxon>Ecdysozoa</taxon>
        <taxon>Nematoda</taxon>
        <taxon>Chromadorea</taxon>
        <taxon>Rhabditida</taxon>
        <taxon>Tylenchina</taxon>
        <taxon>Tylenchomorpha</taxon>
        <taxon>Tylenchoidea</taxon>
        <taxon>Meloidogynidae</taxon>
        <taxon>Meloidogyninae</taxon>
        <taxon>Meloidogyne</taxon>
    </lineage>
</organism>
<dbReference type="PROSITE" id="PS00071">
    <property type="entry name" value="GAPDH"/>
    <property type="match status" value="1"/>
</dbReference>
<evidence type="ECO:0000313" key="20">
    <source>
        <dbReference type="Proteomes" id="UP000887560"/>
    </source>
</evidence>
<protein>
    <recommendedName>
        <fullName evidence="5">glyceraldehyde-3-phosphate dehydrogenase (phosphorylating)</fullName>
        <ecNumber evidence="5">1.2.1.12</ecNumber>
    </recommendedName>
</protein>
<keyword evidence="6" id="KW-0507">mRNA processing</keyword>
<keyword evidence="9" id="KW-0560">Oxidoreductase</keyword>
<dbReference type="FunFam" id="3.40.50.10890:FF:000001">
    <property type="entry name" value="Cleavage and polyadenylation specificity factor subunit 3"/>
    <property type="match status" value="1"/>
</dbReference>
<dbReference type="PANTHER" id="PTHR11203:SF11">
    <property type="entry name" value="CLEAVAGE AND POLYADENYLATION SPECIFICITY FACTOR SUBUNIT 3"/>
    <property type="match status" value="1"/>
</dbReference>
<evidence type="ECO:0000259" key="18">
    <source>
        <dbReference type="SMART" id="SM01027"/>
    </source>
</evidence>
<feature type="region of interest" description="Disordered" evidence="15">
    <location>
        <begin position="1184"/>
        <end position="1231"/>
    </location>
</feature>
<sequence length="1231" mass="138267">MKPKVGINGFGRIGRLALRAAVEKDTVQVVAVNDPFIDLDYMVYMFNYDSTHGRFKGKIQASNGNLVVEKEGKSTHTIKVFNFKEPEKIDWAGSGADFVIESTGVFTTTEKASAHLKGGAKKVVISAPSADAPMFVVGVNEDKYDPSKHHIISNASCTTNCLAPLAKVINDEFGIIEGLMTTVHAVTATQKTVDGPSGKQWRDGRGAGQNIIPASTGAAKAVGKVIPELDGKLTGMAFRVPTPNVSVVDLTARLEKPATKEAIKNAIKTASEGKLKGILGYTEDQVVSTDFLGDTHSSIFDAEALMVLNPHFVKLVSWYDNEFGYSCRIVDLISHIASKGSGQEVGRSCHYMQFKGKRIMGMHGVDALPFVDFIDVEELDLLLITHFHLDHCGALPWLLEKTAFRGRCFMTHATKAIYRMMIGDFVKVTKYGGGGTGETRMLYTEEDLERSMDKIEMIDFHEQKEVNGIKFWCYVAGHVLGACMFMLEIAGVRVLYTGDFSRLEDRHLCSAEVPNVSPDVLISESTYGTQIHESRDERERRFTSTVHEIVARGGRCLIPAFALGRAQELLLILDEYWEQHPELHDIPVYYASSLAKKCMAVYQTFVSGMNQRIQRQISINNPFVFKHVSNLKGIDHFDDVGPCVVLASPGFLQNGLSRELFESWCTDSKHILSEPEEIVALNGQRLPMRLQVAYISFSAHTDYIQTSEFIRALRPPNLILVHGEMNEMNRLKAAIQRQYEDDTDFQIEVYNPRNTESVNLFFRGQKTAKVVGSLAMNIPNDGSIMSGILVRRNFNYHLLHPNDLNAYTELSNSRLSQRESVFYDGSFSVLIYNLRQLSSDTLVEEIIKKENDDESCEKKSSQQEKKGGTNSQQQQQPSHLVKMFKGEILISFYSPQHLVIIEWMSNPVNDMFADAVLSAVLHAQTNPILEKHLPKCEEQDQQAQQKNVEKVLLGALHELCGPKSKVELTTILSQKESSEGTSNKTQQNNLNSIIELQVDGKSAQIDPKTLQIANCSDQLLHHLLTSITQKMAHTMVLQNEYLNQYVPHLDRHSSSCTWDQFCERLYQALWRKGGGYYASSDVLHELYASSKICGIVVASQQGFASFEDLLHSPVLDHVVTIEKVPPTETFNYTTYRYLPALNTNFQNVRRHTRQKKSDICITNSLMDEQEGTINSKNEEDFEEFFKEENSSNSSQNGIDKLFQNEDSELKKDAKEFNKMRKNSEKLKGKNY</sequence>
<dbReference type="Proteomes" id="UP000887560">
    <property type="component" value="Unplaced"/>
</dbReference>
<feature type="compositionally biased region" description="Basic and acidic residues" evidence="15">
    <location>
        <begin position="1207"/>
        <end position="1231"/>
    </location>
</feature>
<evidence type="ECO:0000259" key="17">
    <source>
        <dbReference type="SMART" id="SM00849"/>
    </source>
</evidence>
<dbReference type="GO" id="GO:0019682">
    <property type="term" value="P:glyceraldehyde-3-phosphate metabolic process"/>
    <property type="evidence" value="ECO:0007669"/>
    <property type="project" value="UniProtKB-ARBA"/>
</dbReference>
<dbReference type="GO" id="GO:0005847">
    <property type="term" value="C:mRNA cleavage and polyadenylation specificity factor complex"/>
    <property type="evidence" value="ECO:0007669"/>
    <property type="project" value="TreeGrafter"/>
</dbReference>
<evidence type="ECO:0000256" key="13">
    <source>
        <dbReference type="ARBA" id="ARBA00047698"/>
    </source>
</evidence>
<dbReference type="PRINTS" id="PR00078">
    <property type="entry name" value="G3PDHDRGNASE"/>
</dbReference>
<dbReference type="GO" id="GO:0006398">
    <property type="term" value="P:mRNA 3'-end processing by stem-loop binding and cleavage"/>
    <property type="evidence" value="ECO:0007669"/>
    <property type="project" value="TreeGrafter"/>
</dbReference>
<keyword evidence="12" id="KW-0539">Nucleus</keyword>
<dbReference type="Pfam" id="PF02800">
    <property type="entry name" value="Gp_dh_C"/>
    <property type="match status" value="1"/>
</dbReference>
<dbReference type="SMART" id="SM00846">
    <property type="entry name" value="Gp_dh_N"/>
    <property type="match status" value="1"/>
</dbReference>
<keyword evidence="10" id="KW-0520">NAD</keyword>
<accession>A0A915NWK5</accession>
<dbReference type="GO" id="GO:0006096">
    <property type="term" value="P:glycolytic process"/>
    <property type="evidence" value="ECO:0007669"/>
    <property type="project" value="UniProtKB-KW"/>
</dbReference>
<dbReference type="InterPro" id="IPR022712">
    <property type="entry name" value="Beta_Casp"/>
</dbReference>
<comment type="subunit">
    <text evidence="4">Homotetramer.</text>
</comment>
<dbReference type="SUPFAM" id="SSF56281">
    <property type="entry name" value="Metallo-hydrolase/oxidoreductase"/>
    <property type="match status" value="1"/>
</dbReference>
<dbReference type="Pfam" id="PF10996">
    <property type="entry name" value="Beta-Casp"/>
    <property type="match status" value="1"/>
</dbReference>
<reference evidence="21" key="1">
    <citation type="submission" date="2022-11" db="UniProtKB">
        <authorList>
            <consortium name="WormBaseParasite"/>
        </authorList>
    </citation>
    <scope>IDENTIFICATION</scope>
</reference>
<dbReference type="FunFam" id="3.40.50.720:FF:000266">
    <property type="entry name" value="Glyceraldehyde-3-phosphate dehydrogenase"/>
    <property type="match status" value="1"/>
</dbReference>
<comment type="subcellular location">
    <subcellularLocation>
        <location evidence="1">Nucleus</location>
    </subcellularLocation>
</comment>
<dbReference type="InterPro" id="IPR050698">
    <property type="entry name" value="MBL"/>
</dbReference>
<evidence type="ECO:0000256" key="8">
    <source>
        <dbReference type="ARBA" id="ARBA00022801"/>
    </source>
</evidence>
<dbReference type="EC" id="1.2.1.12" evidence="5"/>
<name>A0A915NWK5_9BILA</name>
<dbReference type="InterPro" id="IPR021718">
    <property type="entry name" value="CPSF73-100_C"/>
</dbReference>
<dbReference type="GO" id="GO:0050661">
    <property type="term" value="F:NADP binding"/>
    <property type="evidence" value="ECO:0007669"/>
    <property type="project" value="InterPro"/>
</dbReference>
<dbReference type="Pfam" id="PF00044">
    <property type="entry name" value="Gp_dh_N"/>
    <property type="match status" value="1"/>
</dbReference>
<dbReference type="SMART" id="SM01027">
    <property type="entry name" value="Beta-Casp"/>
    <property type="match status" value="1"/>
</dbReference>
<dbReference type="PANTHER" id="PTHR11203">
    <property type="entry name" value="CLEAVAGE AND POLYADENYLATION SPECIFICITY FACTOR FAMILY MEMBER"/>
    <property type="match status" value="1"/>
</dbReference>
<evidence type="ECO:0000256" key="11">
    <source>
        <dbReference type="ARBA" id="ARBA00023152"/>
    </source>
</evidence>
<dbReference type="InterPro" id="IPR001279">
    <property type="entry name" value="Metallo-B-lactamas"/>
</dbReference>
<dbReference type="GO" id="GO:0051287">
    <property type="term" value="F:NAD binding"/>
    <property type="evidence" value="ECO:0007669"/>
    <property type="project" value="InterPro"/>
</dbReference>
<dbReference type="Gene3D" id="3.30.360.10">
    <property type="entry name" value="Dihydrodipicolinate Reductase, domain 2"/>
    <property type="match status" value="1"/>
</dbReference>
<dbReference type="InterPro" id="IPR020829">
    <property type="entry name" value="GlycerAld_3-P_DH_cat"/>
</dbReference>
<keyword evidence="7" id="KW-0540">Nuclease</keyword>
<evidence type="ECO:0000313" key="21">
    <source>
        <dbReference type="WBParaSite" id="scf7180000421475.g7019"/>
    </source>
</evidence>
<evidence type="ECO:0000256" key="3">
    <source>
        <dbReference type="ARBA" id="ARBA00007406"/>
    </source>
</evidence>
<keyword evidence="8" id="KW-0378">Hydrolase</keyword>
<feature type="region of interest" description="Disordered" evidence="15">
    <location>
        <begin position="850"/>
        <end position="877"/>
    </location>
</feature>
<evidence type="ECO:0000256" key="6">
    <source>
        <dbReference type="ARBA" id="ARBA00022664"/>
    </source>
</evidence>
<evidence type="ECO:0000256" key="10">
    <source>
        <dbReference type="ARBA" id="ARBA00023027"/>
    </source>
</evidence>
<evidence type="ECO:0000256" key="4">
    <source>
        <dbReference type="ARBA" id="ARBA00011881"/>
    </source>
</evidence>
<dbReference type="InterPro" id="IPR036291">
    <property type="entry name" value="NAD(P)-bd_dom_sf"/>
</dbReference>
<dbReference type="InterPro" id="IPR036866">
    <property type="entry name" value="RibonucZ/Hydroxyglut_hydro"/>
</dbReference>
<dbReference type="SMART" id="SM00849">
    <property type="entry name" value="Lactamase_B"/>
    <property type="match status" value="1"/>
</dbReference>
<comment type="pathway">
    <text evidence="2">Carbohydrate degradation; glycolysis; pyruvate from D-glyceraldehyde 3-phosphate: step 1/5.</text>
</comment>
<dbReference type="CDD" id="cd18126">
    <property type="entry name" value="GAPDH_I_C"/>
    <property type="match status" value="1"/>
</dbReference>
<dbReference type="SMART" id="SM01098">
    <property type="entry name" value="CPSF73-100_C"/>
    <property type="match status" value="1"/>
</dbReference>
<evidence type="ECO:0000256" key="5">
    <source>
        <dbReference type="ARBA" id="ARBA00013119"/>
    </source>
</evidence>
<dbReference type="SUPFAM" id="SSF55347">
    <property type="entry name" value="Glyceraldehyde-3-phosphate dehydrogenase-like, C-terminal domain"/>
    <property type="match status" value="1"/>
</dbReference>
<dbReference type="Gene3D" id="3.40.50.10890">
    <property type="match status" value="1"/>
</dbReference>
<dbReference type="Pfam" id="PF11718">
    <property type="entry name" value="CPSF73-100_C"/>
    <property type="match status" value="1"/>
</dbReference>
<evidence type="ECO:0000256" key="2">
    <source>
        <dbReference type="ARBA" id="ARBA00004869"/>
    </source>
</evidence>
<feature type="domain" description="Glyceraldehyde 3-phosphate dehydrogenase NAD(P) binding" evidence="16">
    <location>
        <begin position="3"/>
        <end position="157"/>
    </location>
</feature>